<dbReference type="AlphaFoldDB" id="A0A9K3D678"/>
<name>A0A9K3D678_9EUKA</name>
<evidence type="ECO:0008006" key="3">
    <source>
        <dbReference type="Google" id="ProtNLM"/>
    </source>
</evidence>
<evidence type="ECO:0000313" key="2">
    <source>
        <dbReference type="Proteomes" id="UP000265618"/>
    </source>
</evidence>
<dbReference type="Proteomes" id="UP000265618">
    <property type="component" value="Unassembled WGS sequence"/>
</dbReference>
<keyword evidence="2" id="KW-1185">Reference proteome</keyword>
<evidence type="ECO:0000313" key="1">
    <source>
        <dbReference type="EMBL" id="GIQ88028.1"/>
    </source>
</evidence>
<comment type="caution">
    <text evidence="1">The sequence shown here is derived from an EMBL/GenBank/DDBJ whole genome shotgun (WGS) entry which is preliminary data.</text>
</comment>
<dbReference type="InterPro" id="IPR013783">
    <property type="entry name" value="Ig-like_fold"/>
</dbReference>
<sequence length="531" mass="54499">MTPLDPVTDVAVTGGVPVAAQSSVTPPATALAGWAASFTALLKDTDGNVNALELPLEFKWLDADGVEASSTVEYDLAPETGLRTFSLTAPTLSGTTTVTVWVDGVLLLSVPGTEISATVPVSAESSLSLPPAADVINGTSVPVTVHLRDEYGNPTFADVVSVTLYEGMSNEATVTATLVPESPGDFSASVFLSAVGTVTVNAYTGTSTADLSLLTTGSLTVLTGPPNVDETTVTLPSSVLDAGTPFDVSVVLKDVGGVTIVGDKSVSLVFADSAGTSVTIAAAYNASTNVYAVTSTAELHDVADDYTVDVVVGGETLLTVADTLTVEPAAPVPEATEVVAAEDSTSRKGEVKKFFVRIKDVFGNLFKKKRRSLWATKQDLPDTTVYVGGDGWSDSQVAVWSDEDDEWVVELKLQGTGTASFSVSVDNATPVALPSTEVITVLVPAAAAVTGQPLSLSKEEAMDLESGSVDAVPIEAVPEGEAGEATESEEVPGDASNQAILVPLVAVLPVVPVVATLPMAPVIQATDDREI</sequence>
<gene>
    <name evidence="1" type="ORF">KIPB_010186</name>
</gene>
<dbReference type="EMBL" id="BDIP01003703">
    <property type="protein sequence ID" value="GIQ88028.1"/>
    <property type="molecule type" value="Genomic_DNA"/>
</dbReference>
<reference evidence="1 2" key="1">
    <citation type="journal article" date="2018" name="PLoS ONE">
        <title>The draft genome of Kipferlia bialata reveals reductive genome evolution in fornicate parasites.</title>
        <authorList>
            <person name="Tanifuji G."/>
            <person name="Takabayashi S."/>
            <person name="Kume K."/>
            <person name="Takagi M."/>
            <person name="Nakayama T."/>
            <person name="Kamikawa R."/>
            <person name="Inagaki Y."/>
            <person name="Hashimoto T."/>
        </authorList>
    </citation>
    <scope>NUCLEOTIDE SEQUENCE [LARGE SCALE GENOMIC DNA]</scope>
    <source>
        <strain evidence="1">NY0173</strain>
    </source>
</reference>
<dbReference type="Gene3D" id="2.60.40.10">
    <property type="entry name" value="Immunoglobulins"/>
    <property type="match status" value="1"/>
</dbReference>
<protein>
    <recommendedName>
        <fullName evidence="3">Big-1 domain-containing protein</fullName>
    </recommendedName>
</protein>
<accession>A0A9K3D678</accession>
<proteinExistence type="predicted"/>
<organism evidence="1 2">
    <name type="scientific">Kipferlia bialata</name>
    <dbReference type="NCBI Taxonomy" id="797122"/>
    <lineage>
        <taxon>Eukaryota</taxon>
        <taxon>Metamonada</taxon>
        <taxon>Carpediemonas-like organisms</taxon>
        <taxon>Kipferlia</taxon>
    </lineage>
</organism>